<dbReference type="Pfam" id="PF21953">
    <property type="entry name" value="NadN_nucleosid_C"/>
    <property type="match status" value="1"/>
</dbReference>
<evidence type="ECO:0000313" key="4">
    <source>
        <dbReference type="Proteomes" id="UP000019462"/>
    </source>
</evidence>
<dbReference type="GO" id="GO:0005576">
    <property type="term" value="C:extracellular region"/>
    <property type="evidence" value="ECO:0007669"/>
    <property type="project" value="UniProtKB-ARBA"/>
</dbReference>
<reference evidence="3 4" key="1">
    <citation type="journal article" date="2014" name="Genome Announc.">
        <title>Genome sequence of the basidiomycetous fungus Pseudozyma aphidis DSM70725, an efficient producer of biosurfactant mannosylerythritol lipids.</title>
        <authorList>
            <person name="Lorenz S."/>
            <person name="Guenther M."/>
            <person name="Grumaz C."/>
            <person name="Rupp S."/>
            <person name="Zibek S."/>
            <person name="Sohn K."/>
        </authorList>
    </citation>
    <scope>NUCLEOTIDE SEQUENCE [LARGE SCALE GENOMIC DNA]</scope>
    <source>
        <strain evidence="4">ATCC 32657 / CBS 517.83 / DSM 70725 / JCM 10318 / NBRC 10182 / NRRL Y-7954 / St-0401</strain>
    </source>
</reference>
<dbReference type="InterPro" id="IPR053828">
    <property type="entry name" value="Nucleosidase_C"/>
</dbReference>
<sequence length="803" mass="88671">MSVSFEGVLMKQSVGTEVWEARIGCEPTWCAPRKWLGWSLKCVGSFLRIVVGSSGSLPRSVSSSPSWMASPSAPQCARHAVPLSRRETSEHPAYLARHVTQALGRRGDKLASARNTIFLFSHLPPTTAHGYFRAWPTAHPDTAAGHQMKAAKQSTAAVKFMHPPHARNTTNAIALAGFAAACPGIDHAQGLAPRTPDHSIQPSGGETLLRDLTWGDMVALHLTDVHGWYQGHQKKSEPEPNYSGDWGDFASFVSHMRKLAKKKGVDLILVDTGDLHDGAGLSDGYPAGQVDGQVSNQFHAMVDFDLLTVGNHELYKYENAWNTLTEFVPKTHGRYMGSNVKVSHAPPRGGGANVTYNFGEQFVKFKTDHGRKVTSLGVLFNFTGADQGITVQDPAKMVLEPWFADAIKDEPDVFIVTGHMPVRKDQFPVVIDAIRKLHPTTPIMVLGGHSHIRDCTTYDKYSMGIESGRYLETIGWLSMNFTQNGPTFSRSYIDANRRNYAYHAGLSSKPNKFDTALGKKITRQMNQVADAWNLSHVYGNAPQDYYLQRVPINDTSSLINFMTNKVLPTVISTSNAERKGVPNLVIANSGSQRFDLYAGPFTKNDQYIVSPFTDAFQYIKDVPYQYASQIIHTLNDDKAAQASSRRRSAEDDEAEKELYAKGHVSHIYNRWMKEQHHFASNEAALDLAKLDARAAAAQAQRTLGYVTKDDCPGDGDDTIHTAIPFASVPDYVQSPVTGDNVGPTDKVDVIFLDFIAKNVVRILNGLQTERTYALSDVAAYNQYTTQDIYPLYAEQVWAKNATA</sequence>
<evidence type="ECO:0000259" key="1">
    <source>
        <dbReference type="Pfam" id="PF00149"/>
    </source>
</evidence>
<dbReference type="Pfam" id="PF00149">
    <property type="entry name" value="Metallophos"/>
    <property type="match status" value="1"/>
</dbReference>
<dbReference type="Gene3D" id="3.60.21.10">
    <property type="match status" value="1"/>
</dbReference>
<comment type="caution">
    <text evidence="3">The sequence shown here is derived from an EMBL/GenBank/DDBJ whole genome shotgun (WGS) entry which is preliminary data.</text>
</comment>
<dbReference type="EMBL" id="AWNI01000012">
    <property type="protein sequence ID" value="ETS61999.1"/>
    <property type="molecule type" value="Genomic_DNA"/>
</dbReference>
<accession>W3VKC0</accession>
<dbReference type="AlphaFoldDB" id="W3VKC0"/>
<proteinExistence type="predicted"/>
<dbReference type="InterPro" id="IPR006179">
    <property type="entry name" value="5_nucleotidase/apyrase"/>
</dbReference>
<feature type="domain" description="Calcineurin-like phosphoesterase" evidence="1">
    <location>
        <begin position="219"/>
        <end position="452"/>
    </location>
</feature>
<dbReference type="InterPro" id="IPR036907">
    <property type="entry name" value="5'-Nucleotdase_C_sf"/>
</dbReference>
<dbReference type="Proteomes" id="UP000019462">
    <property type="component" value="Unassembled WGS sequence"/>
</dbReference>
<dbReference type="PANTHER" id="PTHR11575:SF22">
    <property type="entry name" value="ADL392WP"/>
    <property type="match status" value="1"/>
</dbReference>
<dbReference type="OrthoDB" id="7722975at2759"/>
<dbReference type="FunFam" id="3.60.21.10:FF:000043">
    <property type="entry name" value="Ser/Thr protein phosphatase family"/>
    <property type="match status" value="1"/>
</dbReference>
<dbReference type="GO" id="GO:0009166">
    <property type="term" value="P:nucleotide catabolic process"/>
    <property type="evidence" value="ECO:0007669"/>
    <property type="project" value="InterPro"/>
</dbReference>
<dbReference type="GO" id="GO:0016787">
    <property type="term" value="F:hydrolase activity"/>
    <property type="evidence" value="ECO:0007669"/>
    <property type="project" value="InterPro"/>
</dbReference>
<evidence type="ECO:0000313" key="3">
    <source>
        <dbReference type="EMBL" id="ETS61999.1"/>
    </source>
</evidence>
<dbReference type="SUPFAM" id="SSF55816">
    <property type="entry name" value="5'-nucleotidase (syn. UDP-sugar hydrolase), C-terminal domain"/>
    <property type="match status" value="1"/>
</dbReference>
<evidence type="ECO:0000259" key="2">
    <source>
        <dbReference type="Pfam" id="PF21953"/>
    </source>
</evidence>
<dbReference type="InterPro" id="IPR029052">
    <property type="entry name" value="Metallo-depent_PP-like"/>
</dbReference>
<keyword evidence="4" id="KW-1185">Reference proteome</keyword>
<name>W3VKC0_MOEAP</name>
<gene>
    <name evidence="3" type="ORF">PaG_03552</name>
</gene>
<feature type="domain" description="Putative 5'-nucleotidase C-terminal" evidence="2">
    <location>
        <begin position="544"/>
        <end position="760"/>
    </location>
</feature>
<organism evidence="3 4">
    <name type="scientific">Moesziomyces aphidis</name>
    <name type="common">Pseudozyma aphidis</name>
    <dbReference type="NCBI Taxonomy" id="84754"/>
    <lineage>
        <taxon>Eukaryota</taxon>
        <taxon>Fungi</taxon>
        <taxon>Dikarya</taxon>
        <taxon>Basidiomycota</taxon>
        <taxon>Ustilaginomycotina</taxon>
        <taxon>Ustilaginomycetes</taxon>
        <taxon>Ustilaginales</taxon>
        <taxon>Ustilaginaceae</taxon>
        <taxon>Moesziomyces</taxon>
    </lineage>
</organism>
<dbReference type="GO" id="GO:0005829">
    <property type="term" value="C:cytosol"/>
    <property type="evidence" value="ECO:0007669"/>
    <property type="project" value="TreeGrafter"/>
</dbReference>
<dbReference type="FunFam" id="3.90.780.10:FF:000022">
    <property type="entry name" value="Chromosome 1, whole genome shotgun sequence"/>
    <property type="match status" value="1"/>
</dbReference>
<dbReference type="PANTHER" id="PTHR11575">
    <property type="entry name" value="5'-NUCLEOTIDASE-RELATED"/>
    <property type="match status" value="1"/>
</dbReference>
<dbReference type="SUPFAM" id="SSF56300">
    <property type="entry name" value="Metallo-dependent phosphatases"/>
    <property type="match status" value="1"/>
</dbReference>
<dbReference type="HOGENOM" id="CLU_019028_1_0_1"/>
<dbReference type="InterPro" id="IPR004843">
    <property type="entry name" value="Calcineurin-like_PHP"/>
</dbReference>
<protein>
    <submittedName>
        <fullName evidence="3">Uncharacterized protein</fullName>
    </submittedName>
</protein>
<dbReference type="Gene3D" id="3.90.780.10">
    <property type="entry name" value="5'-Nucleotidase, C-terminal domain"/>
    <property type="match status" value="2"/>
</dbReference>